<dbReference type="InterPro" id="IPR010987">
    <property type="entry name" value="Glutathione-S-Trfase_C-like"/>
</dbReference>
<evidence type="ECO:0000259" key="7">
    <source>
        <dbReference type="PROSITE" id="PS50404"/>
    </source>
</evidence>
<proteinExistence type="inferred from homology"/>
<keyword evidence="4" id="KW-0808">Transferase</keyword>
<evidence type="ECO:0000313" key="10">
    <source>
        <dbReference type="EnsemblMetazoa" id="CapteP123552"/>
    </source>
</evidence>
<dbReference type="Gene3D" id="1.20.1050.10">
    <property type="match status" value="1"/>
</dbReference>
<dbReference type="Proteomes" id="UP000014760">
    <property type="component" value="Unassembled WGS sequence"/>
</dbReference>
<dbReference type="HOGENOM" id="CLU_039475_1_0_1"/>
<dbReference type="EMBL" id="KB299000">
    <property type="protein sequence ID" value="ELU08527.1"/>
    <property type="molecule type" value="Genomic_DNA"/>
</dbReference>
<dbReference type="Pfam" id="PF14497">
    <property type="entry name" value="GST_C_3"/>
    <property type="match status" value="1"/>
</dbReference>
<dbReference type="FunCoup" id="R7UX87">
    <property type="interactions" value="283"/>
</dbReference>
<accession>R7UX87</accession>
<dbReference type="SUPFAM" id="SSF52833">
    <property type="entry name" value="Thioredoxin-like"/>
    <property type="match status" value="1"/>
</dbReference>
<dbReference type="PROSITE" id="PS50405">
    <property type="entry name" value="GST_CTER"/>
    <property type="match status" value="1"/>
</dbReference>
<dbReference type="EnsemblMetazoa" id="CapteT123552">
    <property type="protein sequence ID" value="CapteP123552"/>
    <property type="gene ID" value="CapteG123552"/>
</dbReference>
<evidence type="ECO:0000313" key="9">
    <source>
        <dbReference type="EMBL" id="ELU08527.1"/>
    </source>
</evidence>
<comment type="function">
    <text evidence="6">S-crystallins are structural components of squids and octopi eye lens. Contains relatively little if any GST activity.</text>
</comment>
<dbReference type="SFLD" id="SFLDS00019">
    <property type="entry name" value="Glutathione_Transferase_(cytos"/>
    <property type="match status" value="1"/>
</dbReference>
<reference evidence="11" key="1">
    <citation type="submission" date="2012-12" db="EMBL/GenBank/DDBJ databases">
        <authorList>
            <person name="Hellsten U."/>
            <person name="Grimwood J."/>
            <person name="Chapman J.A."/>
            <person name="Shapiro H."/>
            <person name="Aerts A."/>
            <person name="Otillar R.P."/>
            <person name="Terry A.Y."/>
            <person name="Boore J.L."/>
            <person name="Simakov O."/>
            <person name="Marletaz F."/>
            <person name="Cho S.-J."/>
            <person name="Edsinger-Gonzales E."/>
            <person name="Havlak P."/>
            <person name="Kuo D.-H."/>
            <person name="Larsson T."/>
            <person name="Lv J."/>
            <person name="Arendt D."/>
            <person name="Savage R."/>
            <person name="Osoegawa K."/>
            <person name="de Jong P."/>
            <person name="Lindberg D.R."/>
            <person name="Seaver E.C."/>
            <person name="Weisblat D.A."/>
            <person name="Putnam N.H."/>
            <person name="Grigoriev I.V."/>
            <person name="Rokhsar D.S."/>
        </authorList>
    </citation>
    <scope>NUCLEOTIDE SEQUENCE</scope>
    <source>
        <strain evidence="11">I ESC-2004</strain>
    </source>
</reference>
<reference evidence="9 11" key="2">
    <citation type="journal article" date="2013" name="Nature">
        <title>Insights into bilaterian evolution from three spiralian genomes.</title>
        <authorList>
            <person name="Simakov O."/>
            <person name="Marletaz F."/>
            <person name="Cho S.J."/>
            <person name="Edsinger-Gonzales E."/>
            <person name="Havlak P."/>
            <person name="Hellsten U."/>
            <person name="Kuo D.H."/>
            <person name="Larsson T."/>
            <person name="Lv J."/>
            <person name="Arendt D."/>
            <person name="Savage R."/>
            <person name="Osoegawa K."/>
            <person name="de Jong P."/>
            <person name="Grimwood J."/>
            <person name="Chapman J.A."/>
            <person name="Shapiro H."/>
            <person name="Aerts A."/>
            <person name="Otillar R.P."/>
            <person name="Terry A.Y."/>
            <person name="Boore J.L."/>
            <person name="Grigoriev I.V."/>
            <person name="Lindberg D.R."/>
            <person name="Seaver E.C."/>
            <person name="Weisblat D.A."/>
            <person name="Putnam N.H."/>
            <person name="Rokhsar D.S."/>
        </authorList>
    </citation>
    <scope>NUCLEOTIDE SEQUENCE</scope>
    <source>
        <strain evidence="9 11">I ESC-2004</strain>
    </source>
</reference>
<keyword evidence="3" id="KW-0273">Eye lens protein</keyword>
<dbReference type="OrthoDB" id="414243at2759"/>
<dbReference type="InterPro" id="IPR004046">
    <property type="entry name" value="GST_C"/>
</dbReference>
<keyword evidence="11" id="KW-1185">Reference proteome</keyword>
<protein>
    <recommendedName>
        <fullName evidence="2">glutathione transferase</fullName>
        <ecNumber evidence="2">2.5.1.18</ecNumber>
    </recommendedName>
</protein>
<evidence type="ECO:0000256" key="6">
    <source>
        <dbReference type="ARBA" id="ARBA00049616"/>
    </source>
</evidence>
<dbReference type="SUPFAM" id="SSF47616">
    <property type="entry name" value="GST C-terminal domain-like"/>
    <property type="match status" value="1"/>
</dbReference>
<dbReference type="CDD" id="cd03039">
    <property type="entry name" value="GST_N_Sigma_like"/>
    <property type="match status" value="1"/>
</dbReference>
<dbReference type="GO" id="GO:0006749">
    <property type="term" value="P:glutathione metabolic process"/>
    <property type="evidence" value="ECO:0007669"/>
    <property type="project" value="TreeGrafter"/>
</dbReference>
<evidence type="ECO:0000256" key="3">
    <source>
        <dbReference type="ARBA" id="ARBA00022613"/>
    </source>
</evidence>
<comment type="similarity">
    <text evidence="1">Belongs to the GST superfamily.</text>
</comment>
<dbReference type="InterPro" id="IPR036282">
    <property type="entry name" value="Glutathione-S-Trfase_C_sf"/>
</dbReference>
<evidence type="ECO:0000259" key="8">
    <source>
        <dbReference type="PROSITE" id="PS50405"/>
    </source>
</evidence>
<dbReference type="PANTHER" id="PTHR11571">
    <property type="entry name" value="GLUTATHIONE S-TRANSFERASE"/>
    <property type="match status" value="1"/>
</dbReference>
<sequence length="205" mass="23358">MPTYQLKYFNIKGLVEPARWLFALAGQPYKDHRFQEGEWPSVKPTTPCGQAPILVVDGKQIAQSKAVFRYLAKQFGLVGETDMDQARGDMIVDYFEDFTGPLRVIRKEGDPPKKKELMAKFMATLPIYLGNLEKLLKENNDGDGFFVGEKVTWTDVVFVCNTEIHKRFLNPGYLADYPKLEALVQRVEALPAIAEWIKTRPVTEV</sequence>
<dbReference type="FunFam" id="3.40.30.10:FF:000035">
    <property type="entry name" value="hematopoietic prostaglandin D synthase"/>
    <property type="match status" value="1"/>
</dbReference>
<dbReference type="EC" id="2.5.1.18" evidence="2"/>
<dbReference type="OMA" id="WIASRPV"/>
<dbReference type="SFLD" id="SFLDG00363">
    <property type="entry name" value="AMPS_(cytGST):_Alpha-__Mu-__Pi"/>
    <property type="match status" value="1"/>
</dbReference>
<name>R7UX87_CAPTE</name>
<dbReference type="CDD" id="cd03192">
    <property type="entry name" value="GST_C_Sigma_like"/>
    <property type="match status" value="1"/>
</dbReference>
<dbReference type="STRING" id="283909.R7UX87"/>
<evidence type="ECO:0000256" key="2">
    <source>
        <dbReference type="ARBA" id="ARBA00012452"/>
    </source>
</evidence>
<dbReference type="EMBL" id="AMQN01006720">
    <property type="status" value="NOT_ANNOTATED_CDS"/>
    <property type="molecule type" value="Genomic_DNA"/>
</dbReference>
<feature type="domain" description="GST C-terminal" evidence="8">
    <location>
        <begin position="81"/>
        <end position="205"/>
    </location>
</feature>
<dbReference type="Gene3D" id="3.40.30.10">
    <property type="entry name" value="Glutaredoxin"/>
    <property type="match status" value="1"/>
</dbReference>
<organism evidence="9">
    <name type="scientific">Capitella teleta</name>
    <name type="common">Polychaete worm</name>
    <dbReference type="NCBI Taxonomy" id="283909"/>
    <lineage>
        <taxon>Eukaryota</taxon>
        <taxon>Metazoa</taxon>
        <taxon>Spiralia</taxon>
        <taxon>Lophotrochozoa</taxon>
        <taxon>Annelida</taxon>
        <taxon>Polychaeta</taxon>
        <taxon>Sedentaria</taxon>
        <taxon>Scolecida</taxon>
        <taxon>Capitellidae</taxon>
        <taxon>Capitella</taxon>
    </lineage>
</organism>
<dbReference type="PROSITE" id="PS50404">
    <property type="entry name" value="GST_NTER"/>
    <property type="match status" value="1"/>
</dbReference>
<evidence type="ECO:0000256" key="5">
    <source>
        <dbReference type="ARBA" id="ARBA00047960"/>
    </source>
</evidence>
<dbReference type="PANTHER" id="PTHR11571:SF224">
    <property type="entry name" value="HEMATOPOIETIC PROSTAGLANDIN D SYNTHASE"/>
    <property type="match status" value="1"/>
</dbReference>
<evidence type="ECO:0000256" key="4">
    <source>
        <dbReference type="ARBA" id="ARBA00022679"/>
    </source>
</evidence>
<dbReference type="FunFam" id="1.20.1050.10:FF:000030">
    <property type="entry name" value="Glutathione S-transferase S1"/>
    <property type="match status" value="1"/>
</dbReference>
<dbReference type="AlphaFoldDB" id="R7UX87"/>
<dbReference type="InterPro" id="IPR004045">
    <property type="entry name" value="Glutathione_S-Trfase_N"/>
</dbReference>
<dbReference type="SFLD" id="SFLDG01205">
    <property type="entry name" value="AMPS.1"/>
    <property type="match status" value="1"/>
</dbReference>
<dbReference type="Pfam" id="PF02798">
    <property type="entry name" value="GST_N"/>
    <property type="match status" value="1"/>
</dbReference>
<dbReference type="InterPro" id="IPR036249">
    <property type="entry name" value="Thioredoxin-like_sf"/>
</dbReference>
<dbReference type="InterPro" id="IPR040079">
    <property type="entry name" value="Glutathione_S-Trfase"/>
</dbReference>
<comment type="catalytic activity">
    <reaction evidence="5">
        <text>RX + glutathione = an S-substituted glutathione + a halide anion + H(+)</text>
        <dbReference type="Rhea" id="RHEA:16437"/>
        <dbReference type="ChEBI" id="CHEBI:15378"/>
        <dbReference type="ChEBI" id="CHEBI:16042"/>
        <dbReference type="ChEBI" id="CHEBI:17792"/>
        <dbReference type="ChEBI" id="CHEBI:57925"/>
        <dbReference type="ChEBI" id="CHEBI:90779"/>
        <dbReference type="EC" id="2.5.1.18"/>
    </reaction>
</comment>
<reference evidence="10" key="3">
    <citation type="submission" date="2015-06" db="UniProtKB">
        <authorList>
            <consortium name="EnsemblMetazoa"/>
        </authorList>
    </citation>
    <scope>IDENTIFICATION</scope>
</reference>
<gene>
    <name evidence="9" type="ORF">CAPTEDRAFT_123552</name>
</gene>
<feature type="domain" description="GST N-terminal" evidence="7">
    <location>
        <begin position="2"/>
        <end position="79"/>
    </location>
</feature>
<dbReference type="InterPro" id="IPR050213">
    <property type="entry name" value="GST_superfamily"/>
</dbReference>
<evidence type="ECO:0000256" key="1">
    <source>
        <dbReference type="ARBA" id="ARBA00007409"/>
    </source>
</evidence>
<dbReference type="GO" id="GO:0004364">
    <property type="term" value="F:glutathione transferase activity"/>
    <property type="evidence" value="ECO:0007669"/>
    <property type="project" value="UniProtKB-EC"/>
</dbReference>
<evidence type="ECO:0000313" key="11">
    <source>
        <dbReference type="Proteomes" id="UP000014760"/>
    </source>
</evidence>
<dbReference type="GO" id="GO:0005212">
    <property type="term" value="F:structural constituent of eye lens"/>
    <property type="evidence" value="ECO:0007669"/>
    <property type="project" value="UniProtKB-KW"/>
</dbReference>